<accession>A0A7M6DMF5</accession>
<evidence type="ECO:0000256" key="5">
    <source>
        <dbReference type="ARBA" id="ARBA00023163"/>
    </source>
</evidence>
<proteinExistence type="predicted"/>
<dbReference type="Pfam" id="PF00989">
    <property type="entry name" value="PAS"/>
    <property type="match status" value="1"/>
</dbReference>
<dbReference type="PROSITE" id="PS50112">
    <property type="entry name" value="PAS"/>
    <property type="match status" value="1"/>
</dbReference>
<protein>
    <submittedName>
        <fullName evidence="10">Uncharacterized protein</fullName>
    </submittedName>
</protein>
<evidence type="ECO:0000256" key="4">
    <source>
        <dbReference type="ARBA" id="ARBA00023125"/>
    </source>
</evidence>
<dbReference type="Proteomes" id="UP000594262">
    <property type="component" value="Unplaced"/>
</dbReference>
<dbReference type="GO" id="GO:0005667">
    <property type="term" value="C:transcription regulator complex"/>
    <property type="evidence" value="ECO:0007669"/>
    <property type="project" value="InterPro"/>
</dbReference>
<evidence type="ECO:0000313" key="11">
    <source>
        <dbReference type="Proteomes" id="UP000594262"/>
    </source>
</evidence>
<keyword evidence="11" id="KW-1185">Reference proteome</keyword>
<keyword evidence="2" id="KW-0677">Repeat</keyword>
<dbReference type="SUPFAM" id="SSF55785">
    <property type="entry name" value="PYP-like sensor domain (PAS domain)"/>
    <property type="match status" value="2"/>
</dbReference>
<dbReference type="PROSITE" id="PS50888">
    <property type="entry name" value="BHLH"/>
    <property type="match status" value="1"/>
</dbReference>
<dbReference type="GO" id="GO:0005737">
    <property type="term" value="C:cytoplasm"/>
    <property type="evidence" value="ECO:0007669"/>
    <property type="project" value="InterPro"/>
</dbReference>
<dbReference type="CDD" id="cd00130">
    <property type="entry name" value="PAS"/>
    <property type="match status" value="2"/>
</dbReference>
<dbReference type="SMART" id="SM00091">
    <property type="entry name" value="PAS"/>
    <property type="match status" value="2"/>
</dbReference>
<dbReference type="GO" id="GO:0000977">
    <property type="term" value="F:RNA polymerase II transcription regulatory region sequence-specific DNA binding"/>
    <property type="evidence" value="ECO:0007669"/>
    <property type="project" value="TreeGrafter"/>
</dbReference>
<dbReference type="GO" id="GO:0000981">
    <property type="term" value="F:DNA-binding transcription factor activity, RNA polymerase II-specific"/>
    <property type="evidence" value="ECO:0007669"/>
    <property type="project" value="TreeGrafter"/>
</dbReference>
<feature type="compositionally biased region" description="Polar residues" evidence="7">
    <location>
        <begin position="13"/>
        <end position="23"/>
    </location>
</feature>
<dbReference type="InterPro" id="IPR036638">
    <property type="entry name" value="HLH_DNA-bd_sf"/>
</dbReference>
<reference evidence="10" key="1">
    <citation type="submission" date="2021-01" db="UniProtKB">
        <authorList>
            <consortium name="EnsemblMetazoa"/>
        </authorList>
    </citation>
    <scope>IDENTIFICATION</scope>
</reference>
<evidence type="ECO:0000256" key="6">
    <source>
        <dbReference type="ARBA" id="ARBA00023242"/>
    </source>
</evidence>
<evidence type="ECO:0000256" key="2">
    <source>
        <dbReference type="ARBA" id="ARBA00022737"/>
    </source>
</evidence>
<organism evidence="10 11">
    <name type="scientific">Clytia hemisphaerica</name>
    <dbReference type="NCBI Taxonomy" id="252671"/>
    <lineage>
        <taxon>Eukaryota</taxon>
        <taxon>Metazoa</taxon>
        <taxon>Cnidaria</taxon>
        <taxon>Hydrozoa</taxon>
        <taxon>Hydroidolina</taxon>
        <taxon>Leptothecata</taxon>
        <taxon>Obeliida</taxon>
        <taxon>Clytiidae</taxon>
        <taxon>Clytia</taxon>
    </lineage>
</organism>
<dbReference type="Pfam" id="PF23171">
    <property type="entry name" value="bHLH_HIF1A"/>
    <property type="match status" value="1"/>
</dbReference>
<dbReference type="Pfam" id="PF08447">
    <property type="entry name" value="PAS_3"/>
    <property type="match status" value="1"/>
</dbReference>
<dbReference type="PANTHER" id="PTHR23043">
    <property type="entry name" value="HYPOXIA-INDUCIBLE FACTOR 1 ALPHA"/>
    <property type="match status" value="1"/>
</dbReference>
<dbReference type="PRINTS" id="PR00785">
    <property type="entry name" value="NCTRNSLOCATR"/>
</dbReference>
<dbReference type="SMART" id="SM00086">
    <property type="entry name" value="PAC"/>
    <property type="match status" value="1"/>
</dbReference>
<dbReference type="InterPro" id="IPR013767">
    <property type="entry name" value="PAS_fold"/>
</dbReference>
<comment type="subcellular location">
    <subcellularLocation>
        <location evidence="1">Nucleus</location>
    </subcellularLocation>
</comment>
<dbReference type="InterPro" id="IPR001067">
    <property type="entry name" value="Nuc_translocat"/>
</dbReference>
<evidence type="ECO:0000256" key="7">
    <source>
        <dbReference type="SAM" id="MobiDB-lite"/>
    </source>
</evidence>
<dbReference type="SUPFAM" id="SSF47459">
    <property type="entry name" value="HLH, helix-loop-helix DNA-binding domain"/>
    <property type="match status" value="1"/>
</dbReference>
<feature type="region of interest" description="Disordered" evidence="7">
    <location>
        <begin position="10"/>
        <end position="31"/>
    </location>
</feature>
<keyword evidence="3" id="KW-0805">Transcription regulation</keyword>
<dbReference type="OrthoDB" id="6021714at2759"/>
<dbReference type="EnsemblMetazoa" id="CLYHEMT016108.1">
    <property type="protein sequence ID" value="CLYHEMP016108.1"/>
    <property type="gene ID" value="CLYHEMG016108"/>
</dbReference>
<evidence type="ECO:0000259" key="9">
    <source>
        <dbReference type="PROSITE" id="PS50888"/>
    </source>
</evidence>
<dbReference type="InterPro" id="IPR035965">
    <property type="entry name" value="PAS-like_dom_sf"/>
</dbReference>
<evidence type="ECO:0000256" key="1">
    <source>
        <dbReference type="ARBA" id="ARBA00004123"/>
    </source>
</evidence>
<dbReference type="AlphaFoldDB" id="A0A7M6DMF5"/>
<evidence type="ECO:0000259" key="8">
    <source>
        <dbReference type="PROSITE" id="PS50112"/>
    </source>
</evidence>
<dbReference type="GO" id="GO:0046983">
    <property type="term" value="F:protein dimerization activity"/>
    <property type="evidence" value="ECO:0007669"/>
    <property type="project" value="InterPro"/>
</dbReference>
<sequence length="631" mass="70724">VEVEVGLMEIAKQKQNSQPGNNLDQKKEASRKDCKKFVFQIIKPKPLKSFKCSNISLMEQTKKKKSRDAARQRRGQQNDEFSELAAQLPLTLPPSEKLDRLCAMRLSNSFIKIKHVLQQIKDTNLMDKEFTDNLFNAHIQNALGGFIFVLSEDGQVLYISPNVSENLGLQQLDITGNSAYKYVHPCDQENLAKQLGGQVPLEDMEIFDGLYCSDTSSYVKNPKQASCAELESTPHRSFSLRMKSTLTSRGKSVNINASIYRVVHCVGTIQTYRTKLGTSNGAMTRCLLAIGSPLLSSESFEVPADGQTFVTKHSLDLKVTEAEDLASDLLGYKCRAMVNTSWYLYSHMCDTKVIKECHESALKKGQAVSGYYRVLLKDGGWIWMQTKANVVYQSSTGQPQFISCVHYVISGMELGEEILSIEQLSTFKLNQKKRQQSTKREAPTTTFKKFSKSVIHKKEVAPVPFKAIPCEQIPEAIFSETDLPEDPDMPGLEFLDVEEQLQSFQPELDSRSPFIPGPFSDYDLKSRDINTLLADIDENELIDRAPYIPPPCIDKIVSFDDLSLPDLTDNYQDALQDSPPLQEEMAGNTAALMDPVDFNGQMFDYGNAKVPAHLLKKFMPMMSGGAKNDFA</sequence>
<dbReference type="InterPro" id="IPR011598">
    <property type="entry name" value="bHLH_dom"/>
</dbReference>
<dbReference type="InterPro" id="IPR013655">
    <property type="entry name" value="PAS_fold_3"/>
</dbReference>
<feature type="domain" description="BHLH" evidence="9">
    <location>
        <begin position="61"/>
        <end position="114"/>
    </location>
</feature>
<dbReference type="Gene3D" id="3.30.450.20">
    <property type="entry name" value="PAS domain"/>
    <property type="match status" value="2"/>
</dbReference>
<keyword evidence="4" id="KW-0238">DNA-binding</keyword>
<dbReference type="GO" id="GO:0005634">
    <property type="term" value="C:nucleus"/>
    <property type="evidence" value="ECO:0007669"/>
    <property type="project" value="UniProtKB-SubCell"/>
</dbReference>
<dbReference type="InterPro" id="IPR000014">
    <property type="entry name" value="PAS"/>
</dbReference>
<name>A0A7M6DMF5_9CNID</name>
<evidence type="ECO:0000313" key="10">
    <source>
        <dbReference type="EnsemblMetazoa" id="CLYHEMP016108.1"/>
    </source>
</evidence>
<keyword evidence="6" id="KW-0539">Nucleus</keyword>
<dbReference type="PANTHER" id="PTHR23043:SF17">
    <property type="entry name" value="PROTEIN SIMILAR"/>
    <property type="match status" value="1"/>
</dbReference>
<dbReference type="InterPro" id="IPR001610">
    <property type="entry name" value="PAC"/>
</dbReference>
<feature type="domain" description="PAS" evidence="8">
    <location>
        <begin position="131"/>
        <end position="195"/>
    </location>
</feature>
<evidence type="ECO:0000256" key="3">
    <source>
        <dbReference type="ARBA" id="ARBA00023015"/>
    </source>
</evidence>
<keyword evidence="5" id="KW-0804">Transcription</keyword>